<dbReference type="Gene3D" id="3.40.50.620">
    <property type="entry name" value="HUPs"/>
    <property type="match status" value="1"/>
</dbReference>
<dbReference type="PANTHER" id="PTHR21294">
    <property type="entry name" value="ELECTRON TRANSFER FLAVOPROTEIN BETA-SUBUNIT"/>
    <property type="match status" value="1"/>
</dbReference>
<accession>A0A3B1C8W5</accession>
<dbReference type="EMBL" id="UOGE01000055">
    <property type="protein sequence ID" value="VAX20394.1"/>
    <property type="molecule type" value="Genomic_DNA"/>
</dbReference>
<evidence type="ECO:0000313" key="2">
    <source>
        <dbReference type="EMBL" id="VAX20394.1"/>
    </source>
</evidence>
<dbReference type="InterPro" id="IPR014730">
    <property type="entry name" value="ETF_a/b_N"/>
</dbReference>
<dbReference type="SUPFAM" id="SSF52402">
    <property type="entry name" value="Adenine nucleotide alpha hydrolases-like"/>
    <property type="match status" value="1"/>
</dbReference>
<dbReference type="PIRSF" id="PIRSF000090">
    <property type="entry name" value="Beta-ETF"/>
    <property type="match status" value="1"/>
</dbReference>
<feature type="domain" description="Electron transfer flavoprotein alpha/beta-subunit N-terminal" evidence="1">
    <location>
        <begin position="26"/>
        <end position="213"/>
    </location>
</feature>
<dbReference type="CDD" id="cd01714">
    <property type="entry name" value="ETF_beta"/>
    <property type="match status" value="1"/>
</dbReference>
<dbReference type="InterPro" id="IPR033948">
    <property type="entry name" value="ETF_beta_N"/>
</dbReference>
<dbReference type="SMART" id="SM00893">
    <property type="entry name" value="ETF"/>
    <property type="match status" value="1"/>
</dbReference>
<reference evidence="2" key="1">
    <citation type="submission" date="2018-06" db="EMBL/GenBank/DDBJ databases">
        <authorList>
            <person name="Zhirakovskaya E."/>
        </authorList>
    </citation>
    <scope>NUCLEOTIDE SEQUENCE</scope>
</reference>
<evidence type="ECO:0000259" key="1">
    <source>
        <dbReference type="SMART" id="SM00893"/>
    </source>
</evidence>
<dbReference type="AlphaFoldDB" id="A0A3B1C8W5"/>
<sequence length="281" mass="30480">MSGGYKMVALIKQVPDTSSKAGVNPDGTVDRARAKKMLNPFDKFALQKALEIKKTHGGEIICVSMGPPPAIEVLIDALEYGADKGYLLSDKRLAASDTLATAYALHKVIQYLGDVDIIFTGLQTTDGDTAQVGPQIAERLDLPQVTYLEKLELKDGALNCVRVIEGGTQELEISLPALITVANSASRLEPKLFSNVFATKELQRNEEEIGKRIFRIDLDEIKADPRQAGLLGSPTVVGKTWKLGEIGGSCITFKGDAASHSVELLVDRLVEDQRGIEEFVK</sequence>
<protein>
    <submittedName>
        <fullName evidence="2">Electron transfer flavoprotein, beta subunit</fullName>
    </submittedName>
</protein>
<dbReference type="GO" id="GO:0009055">
    <property type="term" value="F:electron transfer activity"/>
    <property type="evidence" value="ECO:0007669"/>
    <property type="project" value="InterPro"/>
</dbReference>
<dbReference type="InterPro" id="IPR014729">
    <property type="entry name" value="Rossmann-like_a/b/a_fold"/>
</dbReference>
<name>A0A3B1C8W5_9ZZZZ</name>
<gene>
    <name evidence="2" type="ORF">MNBD_NITROSPINAE02-1024</name>
</gene>
<organism evidence="2">
    <name type="scientific">hydrothermal vent metagenome</name>
    <dbReference type="NCBI Taxonomy" id="652676"/>
    <lineage>
        <taxon>unclassified sequences</taxon>
        <taxon>metagenomes</taxon>
        <taxon>ecological metagenomes</taxon>
    </lineage>
</organism>
<dbReference type="InterPro" id="IPR012255">
    <property type="entry name" value="ETF_b"/>
</dbReference>
<proteinExistence type="predicted"/>
<dbReference type="PANTHER" id="PTHR21294:SF17">
    <property type="entry name" value="PROTEIN FIXA"/>
    <property type="match status" value="1"/>
</dbReference>
<dbReference type="Pfam" id="PF01012">
    <property type="entry name" value="ETF"/>
    <property type="match status" value="1"/>
</dbReference>